<reference evidence="8 9" key="2">
    <citation type="submission" date="2020-04" db="EMBL/GenBank/DDBJ databases">
        <authorList>
            <person name="Fomenkov A."/>
            <person name="Anton B.P."/>
            <person name="Roberts R.J."/>
        </authorList>
    </citation>
    <scope>NUCLEOTIDE SEQUENCE [LARGE SCALE GENOMIC DNA]</scope>
    <source>
        <strain evidence="8 9">S2</strain>
    </source>
</reference>
<dbReference type="GO" id="GO:0008483">
    <property type="term" value="F:transaminase activity"/>
    <property type="evidence" value="ECO:0007669"/>
    <property type="project" value="UniProtKB-KW"/>
</dbReference>
<comment type="similarity">
    <text evidence="2 6">Belongs to the class-I pyridoxal-phosphate-dependent aminotransferase family.</text>
</comment>
<keyword evidence="4 6" id="KW-0808">Transferase</keyword>
<dbReference type="GO" id="GO:0030170">
    <property type="term" value="F:pyridoxal phosphate binding"/>
    <property type="evidence" value="ECO:0007669"/>
    <property type="project" value="InterPro"/>
</dbReference>
<keyword evidence="3 6" id="KW-0032">Aminotransferase</keyword>
<evidence type="ECO:0000313" key="8">
    <source>
        <dbReference type="EMBL" id="QIZ05553.1"/>
    </source>
</evidence>
<dbReference type="Proteomes" id="UP000501868">
    <property type="component" value="Chromosome"/>
</dbReference>
<dbReference type="PANTHER" id="PTHR46383:SF4">
    <property type="entry name" value="AMINOTRANSFERASE"/>
    <property type="match status" value="1"/>
</dbReference>
<evidence type="ECO:0000256" key="2">
    <source>
        <dbReference type="ARBA" id="ARBA00007441"/>
    </source>
</evidence>
<feature type="domain" description="Aminotransferase class I/classII large" evidence="7">
    <location>
        <begin position="29"/>
        <end position="376"/>
    </location>
</feature>
<dbReference type="InterPro" id="IPR015424">
    <property type="entry name" value="PyrdxlP-dep_Trfase"/>
</dbReference>
<keyword evidence="5" id="KW-0663">Pyridoxal phosphate</keyword>
<dbReference type="Pfam" id="PF00155">
    <property type="entry name" value="Aminotran_1_2"/>
    <property type="match status" value="1"/>
</dbReference>
<evidence type="ECO:0000313" key="9">
    <source>
        <dbReference type="Proteomes" id="UP000501868"/>
    </source>
</evidence>
<evidence type="ECO:0000256" key="4">
    <source>
        <dbReference type="ARBA" id="ARBA00022679"/>
    </source>
</evidence>
<sequence length="394" mass="44226">MENLINKRVTTIQVPSIRKFSNMVADYPDAINLTLGQPDFRTPEHIKEAGISAIRQNQTAYTHNAGLLSLRQAASEFVHRKYGLSYEAEKEIIVTTGATEAIDTAFRTILREGDEVLLPAPIYPGYEPLIRLCGAVPVYIDVTQNQFKVNAELIESKITKKTRCLVLCSPSNPLGSVLDQEEMIEMARLLREKNIFVVSDEIYSELTFAKKHYSIASFPGMREKTIVINGLAKSHSMTGWRIGFTFAPAYLSEEMLKVHLYNSVCASTISQHAAVEALTHGINDAHQMVVEYRKRRDYVCERLTNMGFDVVKPEGAFYVFPSIKSTNMNSFDFAMNLLQEAKVAVVPGTGFSDYGEGFIRISYAASMEMLKTALDRMELFMDSIKNKRAVGKLQ</sequence>
<dbReference type="InterPro" id="IPR050596">
    <property type="entry name" value="AspAT/PAT-like"/>
</dbReference>
<dbReference type="Gene3D" id="3.40.640.10">
    <property type="entry name" value="Type I PLP-dependent aspartate aminotransferase-like (Major domain)"/>
    <property type="match status" value="1"/>
</dbReference>
<dbReference type="PANTHER" id="PTHR46383">
    <property type="entry name" value="ASPARTATE AMINOTRANSFERASE"/>
    <property type="match status" value="1"/>
</dbReference>
<dbReference type="PRINTS" id="PR00753">
    <property type="entry name" value="ACCSYNTHASE"/>
</dbReference>
<dbReference type="NCBIfam" id="NF005817">
    <property type="entry name" value="PRK07683.1"/>
    <property type="match status" value="1"/>
</dbReference>
<dbReference type="SUPFAM" id="SSF53383">
    <property type="entry name" value="PLP-dependent transferases"/>
    <property type="match status" value="1"/>
</dbReference>
<dbReference type="PROSITE" id="PS00105">
    <property type="entry name" value="AA_TRANSFER_CLASS_1"/>
    <property type="match status" value="1"/>
</dbReference>
<dbReference type="CDD" id="cd00609">
    <property type="entry name" value="AAT_like"/>
    <property type="match status" value="1"/>
</dbReference>
<gene>
    <name evidence="8" type="ORF">HFZ78_01355</name>
</gene>
<accession>A0A6H1NW94</accession>
<dbReference type="GO" id="GO:0006520">
    <property type="term" value="P:amino acid metabolic process"/>
    <property type="evidence" value="ECO:0007669"/>
    <property type="project" value="InterPro"/>
</dbReference>
<evidence type="ECO:0000256" key="6">
    <source>
        <dbReference type="RuleBase" id="RU000481"/>
    </source>
</evidence>
<dbReference type="InterPro" id="IPR015421">
    <property type="entry name" value="PyrdxlP-dep_Trfase_major"/>
</dbReference>
<proteinExistence type="inferred from homology"/>
<organism evidence="8 9">
    <name type="scientific">Priestia megaterium</name>
    <name type="common">Bacillus megaterium</name>
    <dbReference type="NCBI Taxonomy" id="1404"/>
    <lineage>
        <taxon>Bacteria</taxon>
        <taxon>Bacillati</taxon>
        <taxon>Bacillota</taxon>
        <taxon>Bacilli</taxon>
        <taxon>Bacillales</taxon>
        <taxon>Bacillaceae</taxon>
        <taxon>Priestia</taxon>
    </lineage>
</organism>
<evidence type="ECO:0000259" key="7">
    <source>
        <dbReference type="Pfam" id="PF00155"/>
    </source>
</evidence>
<dbReference type="InterPro" id="IPR004839">
    <property type="entry name" value="Aminotransferase_I/II_large"/>
</dbReference>
<dbReference type="FunFam" id="3.40.640.10:FF:000033">
    <property type="entry name" value="Aspartate aminotransferase"/>
    <property type="match status" value="1"/>
</dbReference>
<dbReference type="AlphaFoldDB" id="A0A6H1NW94"/>
<evidence type="ECO:0000256" key="5">
    <source>
        <dbReference type="ARBA" id="ARBA00022898"/>
    </source>
</evidence>
<evidence type="ECO:0000256" key="3">
    <source>
        <dbReference type="ARBA" id="ARBA00022576"/>
    </source>
</evidence>
<evidence type="ECO:0000256" key="1">
    <source>
        <dbReference type="ARBA" id="ARBA00001933"/>
    </source>
</evidence>
<name>A0A6H1NW94_PRIMG</name>
<dbReference type="EC" id="2.6.1.-" evidence="6"/>
<comment type="cofactor">
    <cofactor evidence="1 6">
        <name>pyridoxal 5'-phosphate</name>
        <dbReference type="ChEBI" id="CHEBI:597326"/>
    </cofactor>
</comment>
<reference evidence="8 9" key="1">
    <citation type="submission" date="2020-04" db="EMBL/GenBank/DDBJ databases">
        <title>Genome-Wide Identification of 5-Methylcytosine Sites in Bacterial Genomes By High-Throughput Sequencing of MspJI Restriction Fragments.</title>
        <authorList>
            <person name="Wu V."/>
        </authorList>
    </citation>
    <scope>NUCLEOTIDE SEQUENCE [LARGE SCALE GENOMIC DNA]</scope>
    <source>
        <strain evidence="8 9">S2</strain>
    </source>
</reference>
<protein>
    <recommendedName>
        <fullName evidence="6">Aminotransferase</fullName>
        <ecNumber evidence="6">2.6.1.-</ecNumber>
    </recommendedName>
</protein>
<dbReference type="InterPro" id="IPR015422">
    <property type="entry name" value="PyrdxlP-dep_Trfase_small"/>
</dbReference>
<dbReference type="EMBL" id="CP051128">
    <property type="protein sequence ID" value="QIZ05553.1"/>
    <property type="molecule type" value="Genomic_DNA"/>
</dbReference>
<dbReference type="InterPro" id="IPR004838">
    <property type="entry name" value="NHTrfase_class1_PyrdxlP-BS"/>
</dbReference>
<dbReference type="Gene3D" id="3.90.1150.10">
    <property type="entry name" value="Aspartate Aminotransferase, domain 1"/>
    <property type="match status" value="1"/>
</dbReference>